<organism evidence="1 2">
    <name type="scientific">Clostridium pasteurianum BC1</name>
    <dbReference type="NCBI Taxonomy" id="86416"/>
    <lineage>
        <taxon>Bacteria</taxon>
        <taxon>Bacillati</taxon>
        <taxon>Bacillota</taxon>
        <taxon>Clostridia</taxon>
        <taxon>Eubacteriales</taxon>
        <taxon>Clostridiaceae</taxon>
        <taxon>Clostridium</taxon>
    </lineage>
</organism>
<dbReference type="OrthoDB" id="210273at2"/>
<keyword evidence="2" id="KW-1185">Reference proteome</keyword>
<evidence type="ECO:0000313" key="2">
    <source>
        <dbReference type="Proteomes" id="UP000013523"/>
    </source>
</evidence>
<dbReference type="KEGG" id="cpas:Clopa_3497"/>
<evidence type="ECO:0000313" key="1">
    <source>
        <dbReference type="EMBL" id="AGK98287.1"/>
    </source>
</evidence>
<dbReference type="HOGENOM" id="CLU_515538_0_0_9"/>
<dbReference type="PATRIC" id="fig|86416.3.peg.3493"/>
<dbReference type="AlphaFoldDB" id="R4K549"/>
<protein>
    <submittedName>
        <fullName evidence="1">KWG repeat protein</fullName>
    </submittedName>
</protein>
<proteinExistence type="predicted"/>
<reference evidence="1 2" key="1">
    <citation type="submission" date="2012-01" db="EMBL/GenBank/DDBJ databases">
        <title>Complete sequence of chromosome of Clostridium pasteurianum BC1.</title>
        <authorList>
            <consortium name="US DOE Joint Genome Institute"/>
            <person name="Lucas S."/>
            <person name="Han J."/>
            <person name="Lapidus A."/>
            <person name="Cheng J.-F."/>
            <person name="Goodwin L."/>
            <person name="Pitluck S."/>
            <person name="Peters L."/>
            <person name="Mikhailova N."/>
            <person name="Teshima H."/>
            <person name="Detter J.C."/>
            <person name="Han C."/>
            <person name="Tapia R."/>
            <person name="Land M."/>
            <person name="Hauser L."/>
            <person name="Kyrpides N."/>
            <person name="Ivanova N."/>
            <person name="Pagani I."/>
            <person name="Dunn J."/>
            <person name="Taghavi S."/>
            <person name="Francis A."/>
            <person name="van der Lelie D."/>
            <person name="Woyke T."/>
        </authorList>
    </citation>
    <scope>NUCLEOTIDE SEQUENCE [LARGE SCALE GENOMIC DNA]</scope>
    <source>
        <strain evidence="1 2">BC1</strain>
    </source>
</reference>
<dbReference type="eggNOG" id="COG5263">
    <property type="taxonomic scope" value="Bacteria"/>
</dbReference>
<dbReference type="PANTHER" id="PTHR37841:SF1">
    <property type="entry name" value="DUF3298 DOMAIN-CONTAINING PROTEIN"/>
    <property type="match status" value="1"/>
</dbReference>
<dbReference type="PANTHER" id="PTHR37841">
    <property type="entry name" value="GLR2918 PROTEIN"/>
    <property type="match status" value="1"/>
</dbReference>
<sequence>MYSDNSSIIRVTDDSLIRDSFETYEQFKERIEDLKSISIGKAEVLASTYDTQSGICYINVEFYKWNSIVRINCSYLYFVFQDEGIDIAESFNDRYTIRAKLKVKGEKVYVDTESMEICIEDMELKVQTISFLKEPFETYNEFKDKIVNIKDMPLGKVTVERENYDINTGVFEIKIDFNTFKEVKLPNINLFYMVINKGEAAEFYKNNNSCTLYGGLNYINGQIYIDIQGIYILWKENKISVHAAFFDNIFFDTAEEYTNQIKNLSLLSAGKASLNVDKYNKSAEIFPISIEWKDWIIEYVSNIRETYIESNVRLSRELYESGDKYLVYVVLRYDNNIINVDRIKLINFNGDIEVKFKTIQKSISNTVFEECSPIVDVIAYDANNDEEDYAINEKFEFIDGIALMKVNGSYTYVDSQGKRLGLINERLMRFIDSKGKYGYLDKENRVTIIKPYFDYIGTFNDNLARININDKWGYVNEDGQVIIGPTYELARDFHDGFAAVKVKSIIGNKWGYINKLGEIVIKPKFDEVGEFCNGVAYVKVKSILKGIKEGFVYKNGEFHDCLKI</sequence>
<dbReference type="eggNOG" id="COG0790">
    <property type="taxonomic scope" value="Bacteria"/>
</dbReference>
<name>R4K549_CLOPA</name>
<dbReference type="InterPro" id="IPR032774">
    <property type="entry name" value="WG_beta_rep"/>
</dbReference>
<dbReference type="Proteomes" id="UP000013523">
    <property type="component" value="Chromosome"/>
</dbReference>
<dbReference type="SUPFAM" id="SSF69360">
    <property type="entry name" value="Cell wall binding repeat"/>
    <property type="match status" value="1"/>
</dbReference>
<gene>
    <name evidence="1" type="ORF">Clopa_3497</name>
</gene>
<dbReference type="EMBL" id="CP003261">
    <property type="protein sequence ID" value="AGK98287.1"/>
    <property type="molecule type" value="Genomic_DNA"/>
</dbReference>
<dbReference type="Pfam" id="PF14903">
    <property type="entry name" value="WG_beta_rep"/>
    <property type="match status" value="2"/>
</dbReference>
<accession>R4K549</accession>
<dbReference type="STRING" id="86416.Clopa_3497"/>
<dbReference type="RefSeq" id="WP_015616571.1">
    <property type="nucleotide sequence ID" value="NC_021182.1"/>
</dbReference>